<dbReference type="KEGG" id="agv:OJF2_07780"/>
<dbReference type="EMBL" id="CP042997">
    <property type="protein sequence ID" value="QEH32308.1"/>
    <property type="molecule type" value="Genomic_DNA"/>
</dbReference>
<dbReference type="InterPro" id="IPR044927">
    <property type="entry name" value="Endonuclea_NS_2"/>
</dbReference>
<dbReference type="RefSeq" id="WP_148591390.1">
    <property type="nucleotide sequence ID" value="NZ_CP042997.1"/>
</dbReference>
<accession>A0A5B9VVQ0</accession>
<dbReference type="Gene3D" id="3.40.570.10">
    <property type="entry name" value="Extracellular Endonuclease, subunit A"/>
    <property type="match status" value="1"/>
</dbReference>
<dbReference type="InterPro" id="IPR044929">
    <property type="entry name" value="DNA/RNA_non-sp_Endonuclease_sf"/>
</dbReference>
<evidence type="ECO:0000259" key="1">
    <source>
        <dbReference type="Pfam" id="PF13930"/>
    </source>
</evidence>
<dbReference type="OrthoDB" id="7182479at2"/>
<keyword evidence="3" id="KW-1185">Reference proteome</keyword>
<dbReference type="Proteomes" id="UP000324233">
    <property type="component" value="Chromosome"/>
</dbReference>
<dbReference type="Pfam" id="PF13930">
    <property type="entry name" value="Endonuclea_NS_2"/>
    <property type="match status" value="1"/>
</dbReference>
<sequence length="156" mass="17608">MKRTRRVVGKAPDLIYEVTEEFLPGGRFRTLSIEGNVRLTPGRNPHSGNYRSPFDHHGHLIADEFGGPGDADSGNIVAMHGHANNGAGGEYRAMERAVRQLLGNQTGRMRVEVGYKGTVDERPHVFEIEVWFANGMRSRWKVFNFYPYLPNPSRAR</sequence>
<protein>
    <recommendedName>
        <fullName evidence="1">Type VII secretion system protein EssD-like domain-containing protein</fullName>
    </recommendedName>
</protein>
<gene>
    <name evidence="2" type="ORF">OJF2_07780</name>
</gene>
<feature type="domain" description="Type VII secretion system protein EssD-like" evidence="1">
    <location>
        <begin position="50"/>
        <end position="130"/>
    </location>
</feature>
<proteinExistence type="predicted"/>
<name>A0A5B9VVQ0_9BACT</name>
<organism evidence="2 3">
    <name type="scientific">Aquisphaera giovannonii</name>
    <dbReference type="NCBI Taxonomy" id="406548"/>
    <lineage>
        <taxon>Bacteria</taxon>
        <taxon>Pseudomonadati</taxon>
        <taxon>Planctomycetota</taxon>
        <taxon>Planctomycetia</taxon>
        <taxon>Isosphaerales</taxon>
        <taxon>Isosphaeraceae</taxon>
        <taxon>Aquisphaera</taxon>
    </lineage>
</organism>
<reference evidence="2 3" key="1">
    <citation type="submission" date="2019-08" db="EMBL/GenBank/DDBJ databases">
        <title>Deep-cultivation of Planctomycetes and their phenomic and genomic characterization uncovers novel biology.</title>
        <authorList>
            <person name="Wiegand S."/>
            <person name="Jogler M."/>
            <person name="Boedeker C."/>
            <person name="Pinto D."/>
            <person name="Vollmers J."/>
            <person name="Rivas-Marin E."/>
            <person name="Kohn T."/>
            <person name="Peeters S.H."/>
            <person name="Heuer A."/>
            <person name="Rast P."/>
            <person name="Oberbeckmann S."/>
            <person name="Bunk B."/>
            <person name="Jeske O."/>
            <person name="Meyerdierks A."/>
            <person name="Storesund J.E."/>
            <person name="Kallscheuer N."/>
            <person name="Luecker S."/>
            <person name="Lage O.M."/>
            <person name="Pohl T."/>
            <person name="Merkel B.J."/>
            <person name="Hornburger P."/>
            <person name="Mueller R.-W."/>
            <person name="Bruemmer F."/>
            <person name="Labrenz M."/>
            <person name="Spormann A.M."/>
            <person name="Op den Camp H."/>
            <person name="Overmann J."/>
            <person name="Amann R."/>
            <person name="Jetten M.S.M."/>
            <person name="Mascher T."/>
            <person name="Medema M.H."/>
            <person name="Devos D.P."/>
            <person name="Kaster A.-K."/>
            <person name="Ovreas L."/>
            <person name="Rohde M."/>
            <person name="Galperin M.Y."/>
            <person name="Jogler C."/>
        </authorList>
    </citation>
    <scope>NUCLEOTIDE SEQUENCE [LARGE SCALE GENOMIC DNA]</scope>
    <source>
        <strain evidence="2 3">OJF2</strain>
    </source>
</reference>
<evidence type="ECO:0000313" key="3">
    <source>
        <dbReference type="Proteomes" id="UP000324233"/>
    </source>
</evidence>
<dbReference type="AlphaFoldDB" id="A0A5B9VVQ0"/>
<evidence type="ECO:0000313" key="2">
    <source>
        <dbReference type="EMBL" id="QEH32308.1"/>
    </source>
</evidence>